<dbReference type="SMART" id="SM00249">
    <property type="entry name" value="PHD"/>
    <property type="match status" value="1"/>
</dbReference>
<dbReference type="Pfam" id="PF25980">
    <property type="entry name" value="NERD_plant"/>
    <property type="match status" value="1"/>
</dbReference>
<dbReference type="EMBL" id="KZ451974">
    <property type="protein sequence ID" value="PKA56330.1"/>
    <property type="molecule type" value="Genomic_DNA"/>
</dbReference>
<dbReference type="SUPFAM" id="SSF159042">
    <property type="entry name" value="Plus3-like"/>
    <property type="match status" value="1"/>
</dbReference>
<sequence>MEGGEDQLIFCGDGDDFRHQIEQQQHEVSAFQEGQLPLQLPAMDASSHCEDSNEEGMLEGSPETNDPGLSFPTSGRGGGVASASVPGPSRSGGEIMQEVSENMVVATVGDAAEIDVEDTDRTAMVLGDSDVASMTVDDAASVPAKRKRGRPPKNPGERTAPVKKKERDDVCFVCFDRTNPNLVFCNRRACYKAYHPACVNREEAFFRGKGKWNCGWHICSICQKTAYHMCYMCTTSYCKVCINQENKYVSLRGTHGFCQSCHNTVKLIEENKLACVEKDGVSFDDTDSFTVLFKAYWLDLKGKLSMTSIELSNARHPCAVTQNEESSDELYDANKDQDISSESSSGHEGNISLKKKLRRPSQAFTAGESLACEIDGGVSMFKETEWASKELLELVAHMRSGDQSFISQFEVQAILLEYIKKYNLRDPRRKSQIVCDMRLRNLFGKERVGHFEMLKLLELHFVKKEASQVVASDNQVESVKSDYKHIDAFEEGETIARLGSEKQRKSHKRTEREQLSNLDDYAAVDVHNITQIFLRRSLVEELLDDIETFNDKVVGSFVRIRIPNSGQRQDLYRLVQVVGIQESTKPYKVGKKTTDLVLEILNLDKKETSTIDSISNQDFTEEECQRLRQSIKCGLIDRLKVGDIQEKAKILQTVRVNDLLEHEKLRISHLRDRASETGRRKELRECVEKLQILNNPEERRRRLCEVPEIHADPKMNPEYESSEGEEYESNEDNNSRPTESLHLRKQRELIPRGRAGRNLGNSGNGKRRNPNSPWEPNRRIQGEVGQDKFDMLSSFSVRGANEISENQSKEMNQIQGNFTRPWASSQENYPSKSSGHPSSSLPESNSATPGGPLPLIPNDCDKIWHYQDPSNNIQGPFSLIQLRKWNATGYFPPDLRIWRTSEKQGDALLLTDVLGGNYSKNTPQNLPQYGNPYRTPSYPKKENVGGDFRWNQDHDNGNIWSPTRPVVVGSLSANELNDGSNRYQAFESDCPSPTPRILRNESSHLHNSLIRPSGYRLEHDQAQNHKLNLSPIHQGNLQNAGGFDSALPSPTPRSHTYQTGSVSKQPDSSSPACGVPSQTQKASPKKAEDTANPSWGWAKPGWPNSSPNFSWGTPQANANPNAAWAAQPQGNNWEANLNSNANIPGWGNVSWGMGLKPNTMAAGWGSINPGDAVDNKSRNMSWSSLDRDNSRHDDYERRNGGRYSAGYRGRDGGGSDPRNNSRIRSGGKGVCKFYESGHCKKGNSCKYLHA</sequence>
<dbReference type="CDD" id="cd15568">
    <property type="entry name" value="PHD5_NSD"/>
    <property type="match status" value="1"/>
</dbReference>
<dbReference type="PROSITE" id="PS50829">
    <property type="entry name" value="GYF"/>
    <property type="match status" value="1"/>
</dbReference>
<dbReference type="FunFam" id="3.90.70.200:FF:000002">
    <property type="entry name" value="Zinc finger CCCH domain-containing protein 19"/>
    <property type="match status" value="1"/>
</dbReference>
<accession>A0A2I0ALB2</accession>
<dbReference type="PANTHER" id="PTHR46695">
    <property type="entry name" value="ZINC FINGER CCCH DOMAIN-CONTAINING PROTEIN 44-RELATED"/>
    <property type="match status" value="1"/>
</dbReference>
<dbReference type="InterPro" id="IPR003121">
    <property type="entry name" value="SWIB_MDM2_domain"/>
</dbReference>
<dbReference type="InterPro" id="IPR013083">
    <property type="entry name" value="Znf_RING/FYVE/PHD"/>
</dbReference>
<dbReference type="InterPro" id="IPR036885">
    <property type="entry name" value="SWIB_MDM2_dom_sf"/>
</dbReference>
<dbReference type="SUPFAM" id="SSF55277">
    <property type="entry name" value="GYF domain"/>
    <property type="match status" value="1"/>
</dbReference>
<dbReference type="Pfam" id="PF03126">
    <property type="entry name" value="Plus-3"/>
    <property type="match status" value="1"/>
</dbReference>
<feature type="compositionally biased region" description="Acidic residues" evidence="6">
    <location>
        <begin position="720"/>
        <end position="731"/>
    </location>
</feature>
<dbReference type="PROSITE" id="PS51360">
    <property type="entry name" value="PLUS3"/>
    <property type="match status" value="1"/>
</dbReference>
<keyword evidence="3 5" id="KW-0862">Zinc</keyword>
<dbReference type="InterPro" id="IPR035445">
    <property type="entry name" value="GYF-like_dom_sf"/>
</dbReference>
<feature type="region of interest" description="Disordered" evidence="6">
    <location>
        <begin position="712"/>
        <end position="785"/>
    </location>
</feature>
<feature type="region of interest" description="Disordered" evidence="6">
    <location>
        <begin position="42"/>
        <end position="91"/>
    </location>
</feature>
<dbReference type="Gene3D" id="1.10.245.10">
    <property type="entry name" value="SWIB/MDM2 domain"/>
    <property type="match status" value="1"/>
</dbReference>
<evidence type="ECO:0000256" key="4">
    <source>
        <dbReference type="ARBA" id="ARBA00023125"/>
    </source>
</evidence>
<feature type="region of interest" description="Disordered" evidence="6">
    <location>
        <begin position="136"/>
        <end position="162"/>
    </location>
</feature>
<evidence type="ECO:0000259" key="8">
    <source>
        <dbReference type="PROSITE" id="PS50829"/>
    </source>
</evidence>
<feature type="domain" description="GYF" evidence="8">
    <location>
        <begin position="861"/>
        <end position="915"/>
    </location>
</feature>
<feature type="domain" description="C3H1-type" evidence="7">
    <location>
        <begin position="1225"/>
        <end position="1250"/>
    </location>
</feature>
<dbReference type="SUPFAM" id="SSF47592">
    <property type="entry name" value="SWIB/MDM2 domain"/>
    <property type="match status" value="1"/>
</dbReference>
<protein>
    <submittedName>
        <fullName evidence="11">Zinc finger CCCH domain-containing protein 19</fullName>
    </submittedName>
</protein>
<dbReference type="STRING" id="1088818.A0A2I0ALB2"/>
<feature type="region of interest" description="Disordered" evidence="6">
    <location>
        <begin position="1032"/>
        <end position="1123"/>
    </location>
</feature>
<feature type="region of interest" description="Disordered" evidence="6">
    <location>
        <begin position="1171"/>
        <end position="1226"/>
    </location>
</feature>
<keyword evidence="12" id="KW-1185">Reference proteome</keyword>
<dbReference type="SUPFAM" id="SSF90229">
    <property type="entry name" value="CCCH zinc finger"/>
    <property type="match status" value="1"/>
</dbReference>
<dbReference type="SMART" id="SM00444">
    <property type="entry name" value="GYF"/>
    <property type="match status" value="1"/>
</dbReference>
<reference evidence="11 12" key="1">
    <citation type="journal article" date="2017" name="Nature">
        <title>The Apostasia genome and the evolution of orchids.</title>
        <authorList>
            <person name="Zhang G.Q."/>
            <person name="Liu K.W."/>
            <person name="Li Z."/>
            <person name="Lohaus R."/>
            <person name="Hsiao Y.Y."/>
            <person name="Niu S.C."/>
            <person name="Wang J.Y."/>
            <person name="Lin Y.C."/>
            <person name="Xu Q."/>
            <person name="Chen L.J."/>
            <person name="Yoshida K."/>
            <person name="Fujiwara S."/>
            <person name="Wang Z.W."/>
            <person name="Zhang Y.Q."/>
            <person name="Mitsuda N."/>
            <person name="Wang M."/>
            <person name="Liu G.H."/>
            <person name="Pecoraro L."/>
            <person name="Huang H.X."/>
            <person name="Xiao X.J."/>
            <person name="Lin M."/>
            <person name="Wu X.Y."/>
            <person name="Wu W.L."/>
            <person name="Chen Y.Y."/>
            <person name="Chang S.B."/>
            <person name="Sakamoto S."/>
            <person name="Ohme-Takagi M."/>
            <person name="Yagi M."/>
            <person name="Zeng S.J."/>
            <person name="Shen C.Y."/>
            <person name="Yeh C.M."/>
            <person name="Luo Y.B."/>
            <person name="Tsai W.C."/>
            <person name="Van de Peer Y."/>
            <person name="Liu Z.J."/>
        </authorList>
    </citation>
    <scope>NUCLEOTIDE SEQUENCE [LARGE SCALE GENOMIC DNA]</scope>
    <source>
        <strain evidence="12">cv. Shenzhen</strain>
        <tissue evidence="11">Stem</tissue>
    </source>
</reference>
<feature type="compositionally biased region" description="Polar residues" evidence="6">
    <location>
        <begin position="1103"/>
        <end position="1113"/>
    </location>
</feature>
<keyword evidence="2 5" id="KW-0863">Zinc-finger</keyword>
<dbReference type="InterPro" id="IPR036128">
    <property type="entry name" value="Plus3-like_sf"/>
</dbReference>
<feature type="compositionally biased region" description="Low complexity" evidence="6">
    <location>
        <begin position="1114"/>
        <end position="1123"/>
    </location>
</feature>
<feature type="domain" description="DM2" evidence="10">
    <location>
        <begin position="380"/>
        <end position="463"/>
    </location>
</feature>
<dbReference type="SUPFAM" id="SSF57903">
    <property type="entry name" value="FYVE/PHD zinc finger"/>
    <property type="match status" value="1"/>
</dbReference>
<evidence type="ECO:0000256" key="6">
    <source>
        <dbReference type="SAM" id="MobiDB-lite"/>
    </source>
</evidence>
<dbReference type="CDD" id="cd10567">
    <property type="entry name" value="SWIB-MDM2_like"/>
    <property type="match status" value="1"/>
</dbReference>
<keyword evidence="1 5" id="KW-0479">Metal-binding</keyword>
<evidence type="ECO:0000256" key="5">
    <source>
        <dbReference type="PROSITE-ProRule" id="PRU00723"/>
    </source>
</evidence>
<evidence type="ECO:0000256" key="2">
    <source>
        <dbReference type="ARBA" id="ARBA00022771"/>
    </source>
</evidence>
<dbReference type="PROSITE" id="PS50103">
    <property type="entry name" value="ZF_C3H1"/>
    <property type="match status" value="1"/>
</dbReference>
<feature type="domain" description="Plus3" evidence="9">
    <location>
        <begin position="523"/>
        <end position="656"/>
    </location>
</feature>
<dbReference type="OrthoDB" id="6415790at2759"/>
<dbReference type="GO" id="GO:0003677">
    <property type="term" value="F:DNA binding"/>
    <property type="evidence" value="ECO:0007669"/>
    <property type="project" value="UniProtKB-KW"/>
</dbReference>
<dbReference type="InterPro" id="IPR003169">
    <property type="entry name" value="GYF"/>
</dbReference>
<dbReference type="InterPro" id="IPR000571">
    <property type="entry name" value="Znf_CCCH"/>
</dbReference>
<evidence type="ECO:0000259" key="7">
    <source>
        <dbReference type="PROSITE" id="PS50103"/>
    </source>
</evidence>
<feature type="compositionally biased region" description="Polar residues" evidence="6">
    <location>
        <begin position="1052"/>
        <end position="1082"/>
    </location>
</feature>
<feature type="compositionally biased region" description="Low complexity" evidence="6">
    <location>
        <begin position="830"/>
        <end position="849"/>
    </location>
</feature>
<keyword evidence="4" id="KW-0238">DNA-binding</keyword>
<dbReference type="InterPro" id="IPR036855">
    <property type="entry name" value="Znf_CCCH_sf"/>
</dbReference>
<dbReference type="Gene3D" id="3.30.1490.40">
    <property type="match status" value="1"/>
</dbReference>
<dbReference type="Gene3D" id="3.90.70.200">
    <property type="entry name" value="Plus-3 domain"/>
    <property type="match status" value="1"/>
</dbReference>
<dbReference type="InterPro" id="IPR004343">
    <property type="entry name" value="Plus-3_dom"/>
</dbReference>
<dbReference type="InterPro" id="IPR001965">
    <property type="entry name" value="Znf_PHD"/>
</dbReference>
<feature type="compositionally biased region" description="Basic and acidic residues" evidence="6">
    <location>
        <begin position="776"/>
        <end position="785"/>
    </location>
</feature>
<dbReference type="SMART" id="SM00151">
    <property type="entry name" value="SWIB"/>
    <property type="match status" value="1"/>
</dbReference>
<feature type="compositionally biased region" description="Basic and acidic residues" evidence="6">
    <location>
        <begin position="1185"/>
        <end position="1199"/>
    </location>
</feature>
<dbReference type="CDD" id="cd00072">
    <property type="entry name" value="GYF"/>
    <property type="match status" value="1"/>
</dbReference>
<feature type="zinc finger region" description="C3H1-type" evidence="5">
    <location>
        <begin position="1225"/>
        <end position="1250"/>
    </location>
</feature>
<dbReference type="Pfam" id="PF02201">
    <property type="entry name" value="SWIB"/>
    <property type="match status" value="1"/>
</dbReference>
<evidence type="ECO:0000256" key="3">
    <source>
        <dbReference type="ARBA" id="ARBA00022833"/>
    </source>
</evidence>
<dbReference type="FunFam" id="3.30.40.10:FF:000303">
    <property type="entry name" value="Zinc finger CCCH domain-containing protein 19"/>
    <property type="match status" value="1"/>
</dbReference>
<proteinExistence type="predicted"/>
<dbReference type="Gene3D" id="3.30.40.10">
    <property type="entry name" value="Zinc/RING finger domain, C3HC4 (zinc finger)"/>
    <property type="match status" value="1"/>
</dbReference>
<dbReference type="SMART" id="SM00719">
    <property type="entry name" value="Plus3"/>
    <property type="match status" value="1"/>
</dbReference>
<evidence type="ECO:0000259" key="10">
    <source>
        <dbReference type="PROSITE" id="PS51925"/>
    </source>
</evidence>
<evidence type="ECO:0000313" key="11">
    <source>
        <dbReference type="EMBL" id="PKA56330.1"/>
    </source>
</evidence>
<gene>
    <name evidence="11" type="primary">NERD</name>
    <name evidence="11" type="ORF">AXF42_Ash011260</name>
</gene>
<feature type="region of interest" description="Disordered" evidence="6">
    <location>
        <begin position="329"/>
        <end position="356"/>
    </location>
</feature>
<dbReference type="InterPro" id="IPR011011">
    <property type="entry name" value="Znf_FYVE_PHD"/>
</dbReference>
<name>A0A2I0ALB2_9ASPA</name>
<dbReference type="AlphaFoldDB" id="A0A2I0ALB2"/>
<dbReference type="Proteomes" id="UP000236161">
    <property type="component" value="Unassembled WGS sequence"/>
</dbReference>
<evidence type="ECO:0000259" key="9">
    <source>
        <dbReference type="PROSITE" id="PS51360"/>
    </source>
</evidence>
<dbReference type="GO" id="GO:0008270">
    <property type="term" value="F:zinc ion binding"/>
    <property type="evidence" value="ECO:0007669"/>
    <property type="project" value="UniProtKB-KW"/>
</dbReference>
<dbReference type="Pfam" id="PF02213">
    <property type="entry name" value="GYF"/>
    <property type="match status" value="1"/>
</dbReference>
<dbReference type="InterPro" id="IPR058668">
    <property type="entry name" value="NERD_dom"/>
</dbReference>
<feature type="compositionally biased region" description="Basic and acidic residues" evidence="6">
    <location>
        <begin position="739"/>
        <end position="751"/>
    </location>
</feature>
<evidence type="ECO:0000256" key="1">
    <source>
        <dbReference type="ARBA" id="ARBA00022723"/>
    </source>
</evidence>
<dbReference type="PROSITE" id="PS51925">
    <property type="entry name" value="SWIB_MDM2"/>
    <property type="match status" value="1"/>
</dbReference>
<dbReference type="InterPro" id="IPR019835">
    <property type="entry name" value="SWIB_domain"/>
</dbReference>
<dbReference type="PANTHER" id="PTHR46695:SF4">
    <property type="entry name" value="ZINC FINGER CCCH DOMAIN-CONTAINING PROTEIN 44"/>
    <property type="match status" value="1"/>
</dbReference>
<evidence type="ECO:0000313" key="12">
    <source>
        <dbReference type="Proteomes" id="UP000236161"/>
    </source>
</evidence>
<feature type="region of interest" description="Disordered" evidence="6">
    <location>
        <begin position="821"/>
        <end position="854"/>
    </location>
</feature>
<organism evidence="11 12">
    <name type="scientific">Apostasia shenzhenica</name>
    <dbReference type="NCBI Taxonomy" id="1088818"/>
    <lineage>
        <taxon>Eukaryota</taxon>
        <taxon>Viridiplantae</taxon>
        <taxon>Streptophyta</taxon>
        <taxon>Embryophyta</taxon>
        <taxon>Tracheophyta</taxon>
        <taxon>Spermatophyta</taxon>
        <taxon>Magnoliopsida</taxon>
        <taxon>Liliopsida</taxon>
        <taxon>Asparagales</taxon>
        <taxon>Orchidaceae</taxon>
        <taxon>Apostasioideae</taxon>
        <taxon>Apostasia</taxon>
    </lineage>
</organism>